<dbReference type="Pfam" id="PF14657">
    <property type="entry name" value="Arm-DNA-bind_4"/>
    <property type="match status" value="1"/>
</dbReference>
<gene>
    <name evidence="2" type="ORF">RGLFYP36_02909</name>
</gene>
<evidence type="ECO:0000313" key="2">
    <source>
        <dbReference type="EMBL" id="VYU72801.1"/>
    </source>
</evidence>
<name>A0A6N3H936_MEDGN</name>
<dbReference type="EMBL" id="CACRUU010000121">
    <property type="protein sequence ID" value="VYU72801.1"/>
    <property type="molecule type" value="Genomic_DNA"/>
</dbReference>
<evidence type="ECO:0000259" key="1">
    <source>
        <dbReference type="Pfam" id="PF14657"/>
    </source>
</evidence>
<feature type="domain" description="AP2-like integrase N-terminal" evidence="1">
    <location>
        <begin position="10"/>
        <end position="51"/>
    </location>
</feature>
<protein>
    <recommendedName>
        <fullName evidence="1">AP2-like integrase N-terminal domain-containing protein</fullName>
    </recommendedName>
</protein>
<dbReference type="InterPro" id="IPR028259">
    <property type="entry name" value="AP2-like_int_N"/>
</dbReference>
<sequence>MGVYKEGKNWKVQVYYKDWQGNQKRKQKRGFRTKGEAKEWERDFLQQQSQGVDIEFGYSGSVVKTKI</sequence>
<proteinExistence type="predicted"/>
<organism evidence="2">
    <name type="scientific">Mediterraneibacter gnavus</name>
    <name type="common">Ruminococcus gnavus</name>
    <dbReference type="NCBI Taxonomy" id="33038"/>
    <lineage>
        <taxon>Bacteria</taxon>
        <taxon>Bacillati</taxon>
        <taxon>Bacillota</taxon>
        <taxon>Clostridia</taxon>
        <taxon>Lachnospirales</taxon>
        <taxon>Lachnospiraceae</taxon>
        <taxon>Mediterraneibacter</taxon>
    </lineage>
</organism>
<reference evidence="2" key="1">
    <citation type="submission" date="2019-11" db="EMBL/GenBank/DDBJ databases">
        <authorList>
            <person name="Feng L."/>
        </authorList>
    </citation>
    <scope>NUCLEOTIDE SEQUENCE</scope>
    <source>
        <strain evidence="2">RgnavusLFYP36</strain>
    </source>
</reference>
<dbReference type="AlphaFoldDB" id="A0A6N3H936"/>
<dbReference type="RefSeq" id="WP_156734738.1">
    <property type="nucleotide sequence ID" value="NZ_CACRUU010000121.1"/>
</dbReference>
<accession>A0A6N3H936</accession>